<dbReference type="GO" id="GO:0000166">
    <property type="term" value="F:nucleotide binding"/>
    <property type="evidence" value="ECO:0007669"/>
    <property type="project" value="UniProtKB-KW"/>
</dbReference>
<dbReference type="GO" id="GO:0006952">
    <property type="term" value="P:defense response"/>
    <property type="evidence" value="ECO:0007669"/>
    <property type="project" value="UniProtKB-KW"/>
</dbReference>
<sequence>MAEIIVSAVITVLCEKLISGDLMKFARSEGIDSKLNKWKKNLRLIQAVLGDASQKQIKEKIVQLWVNVLQDLAYDIDDVLDDLATEALRRKLNQEAHSSTTTS</sequence>
<evidence type="ECO:0000256" key="3">
    <source>
        <dbReference type="ARBA" id="ARBA00022821"/>
    </source>
</evidence>
<keyword evidence="1" id="KW-0677">Repeat</keyword>
<accession>A0AAU9NS32</accession>
<keyword evidence="2" id="KW-0547">Nucleotide-binding</keyword>
<proteinExistence type="predicted"/>
<evidence type="ECO:0000313" key="5">
    <source>
        <dbReference type="EMBL" id="CAH1440692.1"/>
    </source>
</evidence>
<protein>
    <recommendedName>
        <fullName evidence="4">Disease resistance N-terminal domain-containing protein</fullName>
    </recommendedName>
</protein>
<dbReference type="EMBL" id="CAKMRJ010005412">
    <property type="protein sequence ID" value="CAH1440692.1"/>
    <property type="molecule type" value="Genomic_DNA"/>
</dbReference>
<evidence type="ECO:0000256" key="2">
    <source>
        <dbReference type="ARBA" id="ARBA00022741"/>
    </source>
</evidence>
<dbReference type="Pfam" id="PF18052">
    <property type="entry name" value="Rx_N"/>
    <property type="match status" value="1"/>
</dbReference>
<dbReference type="InterPro" id="IPR041118">
    <property type="entry name" value="Rx_N"/>
</dbReference>
<dbReference type="AlphaFoldDB" id="A0AAU9NS32"/>
<dbReference type="Gene3D" id="1.20.5.4130">
    <property type="match status" value="1"/>
</dbReference>
<feature type="domain" description="Disease resistance N-terminal" evidence="4">
    <location>
        <begin position="6"/>
        <end position="94"/>
    </location>
</feature>
<dbReference type="Proteomes" id="UP001157418">
    <property type="component" value="Unassembled WGS sequence"/>
</dbReference>
<name>A0AAU9NS32_9ASTR</name>
<comment type="caution">
    <text evidence="5">The sequence shown here is derived from an EMBL/GenBank/DDBJ whole genome shotgun (WGS) entry which is preliminary data.</text>
</comment>
<keyword evidence="3" id="KW-0611">Plant defense</keyword>
<gene>
    <name evidence="5" type="ORF">LVIROSA_LOCUS26811</name>
</gene>
<keyword evidence="6" id="KW-1185">Reference proteome</keyword>
<reference evidence="5 6" key="1">
    <citation type="submission" date="2022-01" db="EMBL/GenBank/DDBJ databases">
        <authorList>
            <person name="Xiong W."/>
            <person name="Schranz E."/>
        </authorList>
    </citation>
    <scope>NUCLEOTIDE SEQUENCE [LARGE SCALE GENOMIC DNA]</scope>
</reference>
<organism evidence="5 6">
    <name type="scientific">Lactuca virosa</name>
    <dbReference type="NCBI Taxonomy" id="75947"/>
    <lineage>
        <taxon>Eukaryota</taxon>
        <taxon>Viridiplantae</taxon>
        <taxon>Streptophyta</taxon>
        <taxon>Embryophyta</taxon>
        <taxon>Tracheophyta</taxon>
        <taxon>Spermatophyta</taxon>
        <taxon>Magnoliopsida</taxon>
        <taxon>eudicotyledons</taxon>
        <taxon>Gunneridae</taxon>
        <taxon>Pentapetalae</taxon>
        <taxon>asterids</taxon>
        <taxon>campanulids</taxon>
        <taxon>Asterales</taxon>
        <taxon>Asteraceae</taxon>
        <taxon>Cichorioideae</taxon>
        <taxon>Cichorieae</taxon>
        <taxon>Lactucinae</taxon>
        <taxon>Lactuca</taxon>
    </lineage>
</organism>
<evidence type="ECO:0000313" key="6">
    <source>
        <dbReference type="Proteomes" id="UP001157418"/>
    </source>
</evidence>
<evidence type="ECO:0000259" key="4">
    <source>
        <dbReference type="Pfam" id="PF18052"/>
    </source>
</evidence>
<evidence type="ECO:0000256" key="1">
    <source>
        <dbReference type="ARBA" id="ARBA00022737"/>
    </source>
</evidence>